<reference evidence="1" key="1">
    <citation type="journal article" date="2017" name="Nature">
        <title>Asgard archaea illuminate the origin of eukaryotic cellular complexity.</title>
        <authorList>
            <person name="Zaremba-Niedzwiedzka K."/>
            <person name="Caceres E.F."/>
            <person name="Saw J.H."/>
            <person name="Backstrom D."/>
            <person name="Juzokaite L."/>
            <person name="Vancaester E."/>
            <person name="Seitz K.W."/>
            <person name="Anantharaman K."/>
            <person name="Starnawski P."/>
            <person name="Kjeldsen K.U."/>
            <person name="Scott M.B."/>
            <person name="Nunoura T."/>
            <person name="Banfield J.F."/>
            <person name="Schramm A."/>
            <person name="Baker B.J."/>
            <person name="Spang A."/>
            <person name="Ettema T.J.G."/>
        </authorList>
    </citation>
    <scope>NUCLEOTIDE SEQUENCE</scope>
    <source>
        <strain evidence="1">LCB_4</strain>
    </source>
</reference>
<dbReference type="Gene3D" id="3.30.70.1170">
    <property type="entry name" value="Sun protein, domain 3"/>
    <property type="match status" value="1"/>
</dbReference>
<reference evidence="1" key="2">
    <citation type="journal article" date="2022" name="Nat. Microbiol.">
        <title>A closed Candidatus Odinarchaeum chromosome exposes Asgard archaeal viruses.</title>
        <authorList>
            <person name="Tamarit D."/>
            <person name="Caceres E.F."/>
            <person name="Krupovic M."/>
            <person name="Nijland R."/>
            <person name="Eme L."/>
            <person name="Robinson N.P."/>
            <person name="Ettema T.J.G."/>
        </authorList>
    </citation>
    <scope>NUCLEOTIDE SEQUENCE</scope>
    <source>
        <strain evidence="1">LCB_4</strain>
    </source>
</reference>
<protein>
    <submittedName>
        <fullName evidence="1">Uncharacterized protein</fullName>
    </submittedName>
</protein>
<sequence>MYGVSDIYYAAEEYDFQFSLVEFLFDTYGERRAVKILSNLKKPVERYALRVNTLKTTAGEVKDKLKAQDVEVLEDETFNDVIYIKVRGPNPIRVSNKIIVADKFRR</sequence>
<dbReference type="Proteomes" id="UP000186851">
    <property type="component" value="Chromosome"/>
</dbReference>
<gene>
    <name evidence="1" type="ORF">OdinLCB4_002610</name>
</gene>
<evidence type="ECO:0000313" key="1">
    <source>
        <dbReference type="EMBL" id="WEU40827.1"/>
    </source>
</evidence>
<dbReference type="KEGG" id="oyw:OdinLCB4_002610"/>
<organism evidence="1 2">
    <name type="scientific">Odinarchaeota yellowstonii (strain LCB_4)</name>
    <dbReference type="NCBI Taxonomy" id="1841599"/>
    <lineage>
        <taxon>Archaea</taxon>
        <taxon>Promethearchaeati</taxon>
        <taxon>Candidatus Odinarchaeota</taxon>
        <taxon>Candidatus Odinarchaeia</taxon>
        <taxon>Candidatus Odinarchaeales</taxon>
        <taxon>Candidatus Odinarchaeaceae</taxon>
        <taxon>Candidatus Odinarchaeum</taxon>
    </lineage>
</organism>
<evidence type="ECO:0000313" key="2">
    <source>
        <dbReference type="Proteomes" id="UP000186851"/>
    </source>
</evidence>
<name>A0AAF0ID87_ODILC</name>
<proteinExistence type="predicted"/>
<dbReference type="AlphaFoldDB" id="A0AAF0ID87"/>
<accession>A0AAF0ID87</accession>
<dbReference type="EMBL" id="CP091871">
    <property type="protein sequence ID" value="WEU40827.1"/>
    <property type="molecule type" value="Genomic_DNA"/>
</dbReference>